<keyword evidence="6" id="KW-0132">Cell division</keyword>
<evidence type="ECO:0000256" key="2">
    <source>
        <dbReference type="ARBA" id="ARBA00023136"/>
    </source>
</evidence>
<feature type="domain" description="Penicillin-binding protein transpeptidase" evidence="4">
    <location>
        <begin position="559"/>
        <end position="841"/>
    </location>
</feature>
<accession>A0A0S1SEP1</accession>
<dbReference type="GO" id="GO:0051301">
    <property type="term" value="P:cell division"/>
    <property type="evidence" value="ECO:0007669"/>
    <property type="project" value="UniProtKB-KW"/>
</dbReference>
<reference evidence="6 7" key="2">
    <citation type="journal article" date="2016" name="PeerJ">
        <title>Analysis of five complete genome sequences for members of the class Peribacteria in the recently recognized Peregrinibacteria bacterial phylum.</title>
        <authorList>
            <person name="Anantharaman K."/>
            <person name="Brown C.T."/>
            <person name="Burstein D."/>
            <person name="Castelle C.J."/>
            <person name="Probst A.J."/>
            <person name="Thomas B.C."/>
            <person name="Williams K.H."/>
            <person name="Banfield J.F."/>
        </authorList>
    </citation>
    <scope>NUCLEOTIDE SEQUENCE [LARGE SCALE GENOMIC DNA]</scope>
    <source>
        <strain evidence="6">RIFOXYD1_FULL_PER-ii_59_16</strain>
    </source>
</reference>
<organism evidence="6 7">
    <name type="scientific">Candidatus Peribacter riflensis</name>
    <dbReference type="NCBI Taxonomy" id="1735162"/>
    <lineage>
        <taxon>Bacteria</taxon>
        <taxon>Candidatus Peregrinibacteriota</taxon>
        <taxon>Candidatus Peribacteria</taxon>
        <taxon>Candidatus Peribacterales</taxon>
        <taxon>Candidatus Peribacteraceae</taxon>
        <taxon>Candidatus Peribacter</taxon>
    </lineage>
</organism>
<dbReference type="KEGG" id="prf:PeribacterA2_0437"/>
<evidence type="ECO:0000313" key="6">
    <source>
        <dbReference type="EMBL" id="ALM13128.1"/>
    </source>
</evidence>
<evidence type="ECO:0000256" key="1">
    <source>
        <dbReference type="ARBA" id="ARBA00004370"/>
    </source>
</evidence>
<dbReference type="InterPro" id="IPR001460">
    <property type="entry name" value="PCN-bd_Tpept"/>
</dbReference>
<comment type="subcellular location">
    <subcellularLocation>
        <location evidence="1">Membrane</location>
    </subcellularLocation>
</comment>
<evidence type="ECO:0000256" key="3">
    <source>
        <dbReference type="SAM" id="Phobius"/>
    </source>
</evidence>
<reference evidence="7" key="1">
    <citation type="submission" date="2015-10" db="EMBL/GenBank/DDBJ databases">
        <title>Analysis of five complete genome sequences for members of the class Peribacteria in the recently recognized Peregrinibacteria bacterial phylum.</title>
        <authorList>
            <person name="Anantharaman K."/>
            <person name="Brown C.T."/>
            <person name="Burstein D."/>
            <person name="Castelle C.J."/>
            <person name="Probst A.J."/>
            <person name="Thomas B.C."/>
            <person name="Williams K.H."/>
            <person name="Banfield J.F."/>
        </authorList>
    </citation>
    <scope>NUCLEOTIDE SEQUENCE [LARGE SCALE GENOMIC DNA]</scope>
</reference>
<protein>
    <submittedName>
        <fullName evidence="6">Cell division protein FtsI (Penicillin-binding protein 3)</fullName>
    </submittedName>
</protein>
<dbReference type="STRING" id="1735162.PeribacterB2_0436"/>
<accession>A0A0S1SMW0</accession>
<dbReference type="InterPro" id="IPR005311">
    <property type="entry name" value="PBP_dimer"/>
</dbReference>
<dbReference type="GO" id="GO:0071555">
    <property type="term" value="P:cell wall organization"/>
    <property type="evidence" value="ECO:0007669"/>
    <property type="project" value="TreeGrafter"/>
</dbReference>
<accession>A0A0S1SW73</accession>
<name>A0A0S1SRQ4_9BACT</name>
<dbReference type="GO" id="GO:0005886">
    <property type="term" value="C:plasma membrane"/>
    <property type="evidence" value="ECO:0007669"/>
    <property type="project" value="TreeGrafter"/>
</dbReference>
<sequence length="856" mass="94374">MLHSLLSAHYTASPMHAYRLPSETQRHRSLQQRVLIVHVMLGLCGLIILARLLELQLLRGSEYRSYAQAQHFGGVVLPARRGEILSQSSKTNETSILATNTTLDLLYVDPLVTDDPVLVAEKLADILVTPEVHAACSAGSPLCPRELTNEYAAAFDPMIRMRALLAAPLLEPLPSELPPPPAAELPDLTEVRRRFARSIEERISEKRVTFVPLLYGATKQQMSTVEELGIAGLTVNRATRLISADPEQINQGQLAGIARRLAEPLGKDPIVLRDQLRSRPLRYVSIMRRLPPSVSVRVKELMLQSLQETLQRKKASASPEAAEQIHDPLRCIALIPEHWRYYPDGTVGSHVVGFLNPTQEAQYGIERTFDPQLRGQEGLISTVSDPSGGQILTADQRIVDPKDGDTIVLTIDRAIQKEVETIMDAAVKTADAESGQAIVLDPETGRILAMVNAPLFDSNNYGTVYEKEPIILSSAQQKQIVVEIYHPDTRAFILKAYLDDVFTQEGRQKLSAEKQKALTDIEALYELKDIVRTYLYLGETTRIELFPTDRSDVWLKYKNGIGVGAYLNRAVQTVYEPGSVMKPVTMGIAIDQGEVTPNDLYDDTGPVKVDEYTIQNALFRYYGKVTMTNCLEFSINTCMTSVSMKLGRKLFYRALDRFGFGHITGVELEDELPGELRPWKNWSNALLATSSYGQGLSATPLQMVAAFAALANGGKLMKPIIIDRVIRADGTVERTQPKVVDQVITPESSATITAMLISSVNNGYAKSAKVLGYRLAGKTGTSQIAGPGGKYETGTGSVITSFAGYGPAMRPKFVVLVKFDRPKARGKELGVQSAAPVFKDIATFLFKYYGIPPDEK</sequence>
<dbReference type="Proteomes" id="UP000069135">
    <property type="component" value="Chromosome"/>
</dbReference>
<dbReference type="InterPro" id="IPR050515">
    <property type="entry name" value="Beta-lactam/transpept"/>
</dbReference>
<accession>A0A0S1SKD3</accession>
<keyword evidence="3" id="KW-0812">Transmembrane</keyword>
<dbReference type="AlphaFoldDB" id="A0A0S1SRQ4"/>
<dbReference type="Pfam" id="PF03717">
    <property type="entry name" value="PBP_dimer"/>
    <property type="match status" value="1"/>
</dbReference>
<feature type="domain" description="Penicillin-binding protein dimerisation" evidence="5">
    <location>
        <begin position="78"/>
        <end position="391"/>
    </location>
</feature>
<dbReference type="SUPFAM" id="SSF56519">
    <property type="entry name" value="Penicillin binding protein dimerisation domain"/>
    <property type="match status" value="1"/>
</dbReference>
<evidence type="ECO:0000313" key="7">
    <source>
        <dbReference type="Proteomes" id="UP000069135"/>
    </source>
</evidence>
<keyword evidence="2 3" id="KW-0472">Membrane</keyword>
<keyword evidence="6" id="KW-0131">Cell cycle</keyword>
<dbReference type="PANTHER" id="PTHR30627">
    <property type="entry name" value="PEPTIDOGLYCAN D,D-TRANSPEPTIDASE"/>
    <property type="match status" value="1"/>
</dbReference>
<feature type="transmembrane region" description="Helical" evidence="3">
    <location>
        <begin position="34"/>
        <end position="53"/>
    </location>
</feature>
<dbReference type="GO" id="GO:0008658">
    <property type="term" value="F:penicillin binding"/>
    <property type="evidence" value="ECO:0007669"/>
    <property type="project" value="InterPro"/>
</dbReference>
<evidence type="ECO:0000259" key="4">
    <source>
        <dbReference type="Pfam" id="PF00905"/>
    </source>
</evidence>
<dbReference type="Pfam" id="PF00905">
    <property type="entry name" value="Transpeptidase"/>
    <property type="match status" value="1"/>
</dbReference>
<dbReference type="Gene3D" id="3.40.710.10">
    <property type="entry name" value="DD-peptidase/beta-lactamase superfamily"/>
    <property type="match status" value="1"/>
</dbReference>
<dbReference type="SUPFAM" id="SSF56601">
    <property type="entry name" value="beta-lactamase/transpeptidase-like"/>
    <property type="match status" value="1"/>
</dbReference>
<accession>A0A0S1SRQ4</accession>
<dbReference type="PANTHER" id="PTHR30627:SF1">
    <property type="entry name" value="PEPTIDOGLYCAN D,D-TRANSPEPTIDASE FTSI"/>
    <property type="match status" value="1"/>
</dbReference>
<dbReference type="Gene3D" id="3.90.1310.10">
    <property type="entry name" value="Penicillin-binding protein 2a (Domain 2)"/>
    <property type="match status" value="1"/>
</dbReference>
<gene>
    <name evidence="6" type="ORF">PeribacterD1_0437</name>
</gene>
<evidence type="ECO:0000259" key="5">
    <source>
        <dbReference type="Pfam" id="PF03717"/>
    </source>
</evidence>
<dbReference type="InterPro" id="IPR036138">
    <property type="entry name" value="PBP_dimer_sf"/>
</dbReference>
<dbReference type="InterPro" id="IPR012338">
    <property type="entry name" value="Beta-lactam/transpept-like"/>
</dbReference>
<keyword evidence="3" id="KW-1133">Transmembrane helix</keyword>
<dbReference type="EMBL" id="CP013065">
    <property type="protein sequence ID" value="ALM13128.1"/>
    <property type="molecule type" value="Genomic_DNA"/>
</dbReference>
<proteinExistence type="predicted"/>